<dbReference type="RefSeq" id="WP_144844207.1">
    <property type="nucleotide sequence ID" value="NZ_VMRJ01000001.1"/>
</dbReference>
<dbReference type="Pfam" id="PF13568">
    <property type="entry name" value="OMP_b-brl_2"/>
    <property type="match status" value="1"/>
</dbReference>
<keyword evidence="4" id="KW-1185">Reference proteome</keyword>
<proteinExistence type="predicted"/>
<dbReference type="InterPro" id="IPR025665">
    <property type="entry name" value="Beta-barrel_OMP_2"/>
</dbReference>
<evidence type="ECO:0000259" key="2">
    <source>
        <dbReference type="Pfam" id="PF13568"/>
    </source>
</evidence>
<feature type="domain" description="Outer membrane protein beta-barrel" evidence="2">
    <location>
        <begin position="19"/>
        <end position="200"/>
    </location>
</feature>
<dbReference type="OrthoDB" id="949314at2"/>
<gene>
    <name evidence="3" type="ORF">FNT36_03065</name>
</gene>
<dbReference type="Proteomes" id="UP000317624">
    <property type="component" value="Unassembled WGS sequence"/>
</dbReference>
<accession>A0A558C2Y6</accession>
<comment type="caution">
    <text evidence="3">The sequence shown here is derived from an EMBL/GenBank/DDBJ whole genome shotgun (WGS) entry which is preliminary data.</text>
</comment>
<keyword evidence="1" id="KW-0732">Signal</keyword>
<sequence>MKQFLLLVVSGLALASAAQAQTTFSIGPRVGLNVSTGHFSTAERAFPEQASATRRLGFEAGLTSTVQFGHFAVQPSLLFSQKGYRTSGYRLLIDMATSYEEEVRLNYLTLPLNLAFTLGRDGQGFQVFAGPYVSLLVGGNYSDKISSFEEVRGKIKPASVASDGDNRYAQRFDGGLQAGVGYRVKGVQVQASYSLGLRNSAVPYQYNGQVYDNQPTAYNRAFQVSLSYLVNKS</sequence>
<name>A0A558C2Y6_9BACT</name>
<dbReference type="EMBL" id="VMRJ01000001">
    <property type="protein sequence ID" value="TVT43086.1"/>
    <property type="molecule type" value="Genomic_DNA"/>
</dbReference>
<dbReference type="AlphaFoldDB" id="A0A558C2Y6"/>
<protein>
    <submittedName>
        <fullName evidence="3">PorT family protein</fullName>
    </submittedName>
</protein>
<feature type="signal peptide" evidence="1">
    <location>
        <begin position="1"/>
        <end position="20"/>
    </location>
</feature>
<organism evidence="3 4">
    <name type="scientific">Hymenobacter setariae</name>
    <dbReference type="NCBI Taxonomy" id="2594794"/>
    <lineage>
        <taxon>Bacteria</taxon>
        <taxon>Pseudomonadati</taxon>
        <taxon>Bacteroidota</taxon>
        <taxon>Cytophagia</taxon>
        <taxon>Cytophagales</taxon>
        <taxon>Hymenobacteraceae</taxon>
        <taxon>Hymenobacter</taxon>
    </lineage>
</organism>
<evidence type="ECO:0000313" key="4">
    <source>
        <dbReference type="Proteomes" id="UP000317624"/>
    </source>
</evidence>
<feature type="chain" id="PRO_5021702675" evidence="1">
    <location>
        <begin position="21"/>
        <end position="233"/>
    </location>
</feature>
<evidence type="ECO:0000313" key="3">
    <source>
        <dbReference type="EMBL" id="TVT43086.1"/>
    </source>
</evidence>
<evidence type="ECO:0000256" key="1">
    <source>
        <dbReference type="SAM" id="SignalP"/>
    </source>
</evidence>
<reference evidence="3 4" key="1">
    <citation type="submission" date="2019-07" db="EMBL/GenBank/DDBJ databases">
        <title>Hymenobacter sp. straun FUR1 Genome sequencing and assembly.</title>
        <authorList>
            <person name="Chhetri G."/>
        </authorList>
    </citation>
    <scope>NUCLEOTIDE SEQUENCE [LARGE SCALE GENOMIC DNA]</scope>
    <source>
        <strain evidence="3 4">Fur1</strain>
    </source>
</reference>